<reference evidence="3 4" key="1">
    <citation type="submission" date="2019-09" db="EMBL/GenBank/DDBJ databases">
        <title>Draft genome sequence of Ginsengibacter sp. BR5-29.</title>
        <authorList>
            <person name="Im W.-T."/>
        </authorList>
    </citation>
    <scope>NUCLEOTIDE SEQUENCE [LARGE SCALE GENOMIC DNA]</scope>
    <source>
        <strain evidence="3 4">BR5-29</strain>
    </source>
</reference>
<dbReference type="AlphaFoldDB" id="A0A5J5IHS5"/>
<dbReference type="Proteomes" id="UP000326903">
    <property type="component" value="Unassembled WGS sequence"/>
</dbReference>
<dbReference type="PANTHER" id="PTHR31901">
    <property type="entry name" value="GH3 DOMAIN-CONTAINING PROTEIN"/>
    <property type="match status" value="1"/>
</dbReference>
<name>A0A5J5IHS5_9BACT</name>
<accession>A0A5J5IHS5</accession>
<dbReference type="EMBL" id="VYQF01000002">
    <property type="protein sequence ID" value="KAA9039581.1"/>
    <property type="molecule type" value="Genomic_DNA"/>
</dbReference>
<dbReference type="Pfam" id="PF23571">
    <property type="entry name" value="GH3_M"/>
    <property type="match status" value="1"/>
</dbReference>
<feature type="domain" description="GH3 middle" evidence="1">
    <location>
        <begin position="292"/>
        <end position="360"/>
    </location>
</feature>
<comment type="caution">
    <text evidence="3">The sequence shown here is derived from an EMBL/GenBank/DDBJ whole genome shotgun (WGS) entry which is preliminary data.</text>
</comment>
<evidence type="ECO:0000313" key="3">
    <source>
        <dbReference type="EMBL" id="KAA9039581.1"/>
    </source>
</evidence>
<dbReference type="InterPro" id="IPR055377">
    <property type="entry name" value="GH3_M"/>
</dbReference>
<protein>
    <submittedName>
        <fullName evidence="3">GH3 auxin-responsive promoter family protein</fullName>
    </submittedName>
</protein>
<dbReference type="Gene3D" id="3.40.50.12780">
    <property type="entry name" value="N-terminal domain of ligase-like"/>
    <property type="match status" value="1"/>
</dbReference>
<sequence>MIFFDSLLALVIKIKHRQVSNMLADPVACQEKLMNELVHTGKNTLFGRDHFFSEIKNYEDFKKKVPLRNYEELLPYIEKIKSGEADVLWRGRPVFFGKTSGTTSKTKFIPVTKDSLKNQVDAPQYAALNYASCYKKYSFLKGKALLFSDGHFFENVNGIRAAPISTIANSCVPGIYKWFRIPSDKINAIPEYEKRIEAMINVSARKDIRTIVAMPVWLLVYLRALKRRTGKEFKELYPNFKLLLLSGMYYEPFLPEIKKYINMPFDVLETYPSTEGFIAYQDRLEERGMQLVLNNGIFFEFVPVNELYQKDAKRISLKDVEPHVNYALVLNTNAGLWGYINGDTVRFKTVSPHRIEITGRTAQYISAFGEHVTEEETAKSISETANEFGATIVEYTVAPNIKEDGTLPYHEWFIEFGQMPENLDYFTEKLDNKICFRNFSYKDVVVHKAINPLKITLVPSGGFEKFLRVTGKTGLQQKIQHVKNDYQLAQQLKDILSLNKQL</sequence>
<evidence type="ECO:0000313" key="4">
    <source>
        <dbReference type="Proteomes" id="UP000326903"/>
    </source>
</evidence>
<organism evidence="3 4">
    <name type="scientific">Ginsengibacter hankyongi</name>
    <dbReference type="NCBI Taxonomy" id="2607284"/>
    <lineage>
        <taxon>Bacteria</taxon>
        <taxon>Pseudomonadati</taxon>
        <taxon>Bacteroidota</taxon>
        <taxon>Chitinophagia</taxon>
        <taxon>Chitinophagales</taxon>
        <taxon>Chitinophagaceae</taxon>
        <taxon>Ginsengibacter</taxon>
    </lineage>
</organism>
<evidence type="ECO:0000259" key="2">
    <source>
        <dbReference type="Pfam" id="PF23572"/>
    </source>
</evidence>
<gene>
    <name evidence="3" type="ORF">FW778_12270</name>
</gene>
<dbReference type="GO" id="GO:0016881">
    <property type="term" value="F:acid-amino acid ligase activity"/>
    <property type="evidence" value="ECO:0007669"/>
    <property type="project" value="TreeGrafter"/>
</dbReference>
<dbReference type="InterPro" id="IPR055378">
    <property type="entry name" value="GH3_C"/>
</dbReference>
<dbReference type="GO" id="GO:0005737">
    <property type="term" value="C:cytoplasm"/>
    <property type="evidence" value="ECO:0007669"/>
    <property type="project" value="TreeGrafter"/>
</dbReference>
<dbReference type="PANTHER" id="PTHR31901:SF9">
    <property type="entry name" value="GH3 DOMAIN-CONTAINING PROTEIN"/>
    <property type="match status" value="1"/>
</dbReference>
<dbReference type="Pfam" id="PF03321">
    <property type="entry name" value="GH3"/>
    <property type="match status" value="1"/>
</dbReference>
<dbReference type="InterPro" id="IPR004993">
    <property type="entry name" value="GH3"/>
</dbReference>
<dbReference type="InterPro" id="IPR042099">
    <property type="entry name" value="ANL_N_sf"/>
</dbReference>
<dbReference type="Pfam" id="PF23572">
    <property type="entry name" value="GH3_C"/>
    <property type="match status" value="1"/>
</dbReference>
<keyword evidence="4" id="KW-1185">Reference proteome</keyword>
<proteinExistence type="predicted"/>
<dbReference type="RefSeq" id="WP_150414992.1">
    <property type="nucleotide sequence ID" value="NZ_VYQF01000002.1"/>
</dbReference>
<evidence type="ECO:0000259" key="1">
    <source>
        <dbReference type="Pfam" id="PF23571"/>
    </source>
</evidence>
<feature type="domain" description="GH3 C-terminal" evidence="2">
    <location>
        <begin position="376"/>
        <end position="485"/>
    </location>
</feature>